<gene>
    <name evidence="1" type="ORF">Plec18167_001299</name>
</gene>
<dbReference type="Proteomes" id="UP001583193">
    <property type="component" value="Unassembled WGS sequence"/>
</dbReference>
<organism evidence="1 2">
    <name type="scientific">Paecilomyces lecythidis</name>
    <dbReference type="NCBI Taxonomy" id="3004212"/>
    <lineage>
        <taxon>Eukaryota</taxon>
        <taxon>Fungi</taxon>
        <taxon>Dikarya</taxon>
        <taxon>Ascomycota</taxon>
        <taxon>Pezizomycotina</taxon>
        <taxon>Eurotiomycetes</taxon>
        <taxon>Eurotiomycetidae</taxon>
        <taxon>Eurotiales</taxon>
        <taxon>Thermoascaceae</taxon>
        <taxon>Paecilomyces</taxon>
    </lineage>
</organism>
<accession>A0ABR3YBW7</accession>
<reference evidence="1 2" key="1">
    <citation type="journal article" date="2024" name="IMA Fungus">
        <title>IMA Genome - F19 : A genome assembly and annotation guide to empower mycologists, including annotated draft genome sequences of Ceratocystis pirilliformis, Diaporthe australafricana, Fusarium ophioides, Paecilomyces lecythidis, and Sporothrix stenoceras.</title>
        <authorList>
            <person name="Aylward J."/>
            <person name="Wilson A.M."/>
            <person name="Visagie C.M."/>
            <person name="Spraker J."/>
            <person name="Barnes I."/>
            <person name="Buitendag C."/>
            <person name="Ceriani C."/>
            <person name="Del Mar Angel L."/>
            <person name="du Plessis D."/>
            <person name="Fuchs T."/>
            <person name="Gasser K."/>
            <person name="Kramer D."/>
            <person name="Li W."/>
            <person name="Munsamy K."/>
            <person name="Piso A."/>
            <person name="Price J.L."/>
            <person name="Sonnekus B."/>
            <person name="Thomas C."/>
            <person name="van der Nest A."/>
            <person name="van Dijk A."/>
            <person name="van Heerden A."/>
            <person name="van Vuuren N."/>
            <person name="Yilmaz N."/>
            <person name="Duong T.A."/>
            <person name="van der Merwe N.A."/>
            <person name="Wingfield M.J."/>
            <person name="Wingfield B.D."/>
        </authorList>
    </citation>
    <scope>NUCLEOTIDE SEQUENCE [LARGE SCALE GENOMIC DNA]</scope>
    <source>
        <strain evidence="1 2">CMW 18167</strain>
    </source>
</reference>
<sequence length="337" mass="36273">MSTAFEVLFDRQGQLEDTFQSFATAAGCPGGDMGCLRKADLAKIRKANAAVIASAVTGSSNLGPSADGSFIRQLAALEFLSGNYWKGIDSLIVSHVSDEAETFVSNTIPDNQWFEQWLDSLLPAYSKPAIANAVLKEYPAASLLGSPYLTPRERDKAFVRDSTFTCNSRVLTQAYAGKTYNMQYSITPGVHSDDILAMFFDPSIPLGNYNASVNFDLIPGFATMAEAYQSYMISHAVYGDPNKARLAHSIPPTIAWPHPIQSGDTYANVLNVGDLGFSLINDTQISANSDSHCDFMNQLGLALTNLNGYAVPGTFTQSSIGRIVSASQASANYTAHL</sequence>
<dbReference type="Gene3D" id="3.40.50.1820">
    <property type="entry name" value="alpha/beta hydrolase"/>
    <property type="match status" value="1"/>
</dbReference>
<dbReference type="SUPFAM" id="SSF53474">
    <property type="entry name" value="alpha/beta-Hydrolases"/>
    <property type="match status" value="1"/>
</dbReference>
<proteinExistence type="predicted"/>
<dbReference type="PANTHER" id="PTHR45570:SF1">
    <property type="entry name" value="CARBOXYLIC ESTER HYDROLASE"/>
    <property type="match status" value="1"/>
</dbReference>
<evidence type="ECO:0008006" key="3">
    <source>
        <dbReference type="Google" id="ProtNLM"/>
    </source>
</evidence>
<dbReference type="EMBL" id="JAVDPF010000002">
    <property type="protein sequence ID" value="KAL1885804.1"/>
    <property type="molecule type" value="Genomic_DNA"/>
</dbReference>
<evidence type="ECO:0000313" key="2">
    <source>
        <dbReference type="Proteomes" id="UP001583193"/>
    </source>
</evidence>
<keyword evidence="2" id="KW-1185">Reference proteome</keyword>
<protein>
    <recommendedName>
        <fullName evidence="3">Carboxylesterase type B domain-containing protein</fullName>
    </recommendedName>
</protein>
<dbReference type="InterPro" id="IPR029058">
    <property type="entry name" value="AB_hydrolase_fold"/>
</dbReference>
<evidence type="ECO:0000313" key="1">
    <source>
        <dbReference type="EMBL" id="KAL1885804.1"/>
    </source>
</evidence>
<name>A0ABR3YBW7_9EURO</name>
<comment type="caution">
    <text evidence="1">The sequence shown here is derived from an EMBL/GenBank/DDBJ whole genome shotgun (WGS) entry which is preliminary data.</text>
</comment>
<dbReference type="PANTHER" id="PTHR45570">
    <property type="entry name" value="CARBOXYLIC ESTER HYDROLASE"/>
    <property type="match status" value="1"/>
</dbReference>